<evidence type="ECO:0000313" key="1">
    <source>
        <dbReference type="EMBL" id="KPE52838.1"/>
    </source>
</evidence>
<reference evidence="2" key="2">
    <citation type="submission" date="2015-09" db="EMBL/GenBank/DDBJ databases">
        <title>Draft genome sequence of a multidrug-resistant Chryseobacterium indologenes isolate from Malaysia.</title>
        <authorList>
            <person name="Yu C.Y."/>
            <person name="Ang G.Y."/>
            <person name="Chan K.-G."/>
        </authorList>
    </citation>
    <scope>NUCLEOTIDE SEQUENCE [LARGE SCALE GENOMIC DNA]</scope>
    <source>
        <strain evidence="2">CI_885</strain>
    </source>
</reference>
<sequence length="70" mass="8436">MENSIPDKKEEFIGLSKKEIIQKMGEGFNFYPDKEWSYVLKKYWYGKTKILFLEFDHNDIVTGQYTISKF</sequence>
<dbReference type="PATRIC" id="fig|253.9.peg.473"/>
<organism evidence="1 2">
    <name type="scientific">Chryseobacterium indologenes</name>
    <name type="common">Flavobacterium indologenes</name>
    <dbReference type="NCBI Taxonomy" id="253"/>
    <lineage>
        <taxon>Bacteria</taxon>
        <taxon>Pseudomonadati</taxon>
        <taxon>Bacteroidota</taxon>
        <taxon>Flavobacteriia</taxon>
        <taxon>Flavobacteriales</taxon>
        <taxon>Weeksellaceae</taxon>
        <taxon>Chryseobacterium group</taxon>
        <taxon>Chryseobacterium</taxon>
    </lineage>
</organism>
<dbReference type="AlphaFoldDB" id="A0A0N0ZWH7"/>
<reference evidence="1 2" key="1">
    <citation type="journal article" date="2015" name="Genom Data">
        <title>Draft genome sequence of a multidrug-resistant Chryseobacterium indologenes isolate from Malaysia.</title>
        <authorList>
            <person name="Yu C.Y."/>
            <person name="Ang G.Y."/>
            <person name="Cheng H.J."/>
            <person name="Cheong Y.M."/>
            <person name="Yin W.F."/>
            <person name="Chan K.G."/>
        </authorList>
    </citation>
    <scope>NUCLEOTIDE SEQUENCE [LARGE SCALE GENOMIC DNA]</scope>
    <source>
        <strain evidence="1 2">CI_885</strain>
    </source>
</reference>
<proteinExistence type="predicted"/>
<dbReference type="Proteomes" id="UP000037953">
    <property type="component" value="Unassembled WGS sequence"/>
</dbReference>
<accession>A0A0N0ZWH7</accession>
<gene>
    <name evidence="1" type="ORF">AOB46_02245</name>
</gene>
<dbReference type="RefSeq" id="WP_062696405.1">
    <property type="nucleotide sequence ID" value="NZ_LJOD01000001.1"/>
</dbReference>
<name>A0A0N0ZWH7_CHRID</name>
<comment type="caution">
    <text evidence="1">The sequence shown here is derived from an EMBL/GenBank/DDBJ whole genome shotgun (WGS) entry which is preliminary data.</text>
</comment>
<evidence type="ECO:0000313" key="2">
    <source>
        <dbReference type="Proteomes" id="UP000037953"/>
    </source>
</evidence>
<dbReference type="OrthoDB" id="1263809at2"/>
<dbReference type="EMBL" id="LJOD01000001">
    <property type="protein sequence ID" value="KPE52838.1"/>
    <property type="molecule type" value="Genomic_DNA"/>
</dbReference>
<protein>
    <submittedName>
        <fullName evidence="1">Uncharacterized protein</fullName>
    </submittedName>
</protein>